<dbReference type="EMBL" id="RZGY01000001">
    <property type="protein sequence ID" value="RUQ86660.1"/>
    <property type="molecule type" value="Genomic_DNA"/>
</dbReference>
<protein>
    <recommendedName>
        <fullName evidence="3">YD repeat-containing protein</fullName>
    </recommendedName>
</protein>
<dbReference type="InterPro" id="IPR006530">
    <property type="entry name" value="YD"/>
</dbReference>
<dbReference type="NCBIfam" id="TIGR01643">
    <property type="entry name" value="YD_repeat_2x"/>
    <property type="match status" value="1"/>
</dbReference>
<sequence length="36" mass="4234">MPAYDVADRHVETRLTDGTTIRYVRDASDRIVERRV</sequence>
<dbReference type="Proteomes" id="UP000268291">
    <property type="component" value="Unassembled WGS sequence"/>
</dbReference>
<evidence type="ECO:0008006" key="3">
    <source>
        <dbReference type="Google" id="ProtNLM"/>
    </source>
</evidence>
<gene>
    <name evidence="1" type="ORF">ELQ93_06710</name>
</gene>
<evidence type="ECO:0000313" key="1">
    <source>
        <dbReference type="EMBL" id="RUQ86660.1"/>
    </source>
</evidence>
<keyword evidence="2" id="KW-1185">Reference proteome</keyword>
<accession>A0ABY0C9D7</accession>
<organism evidence="1 2">
    <name type="scientific">Labedella gwakjiensis</name>
    <dbReference type="NCBI Taxonomy" id="390269"/>
    <lineage>
        <taxon>Bacteria</taxon>
        <taxon>Bacillati</taxon>
        <taxon>Actinomycetota</taxon>
        <taxon>Actinomycetes</taxon>
        <taxon>Micrococcales</taxon>
        <taxon>Microbacteriaceae</taxon>
        <taxon>Labedella</taxon>
    </lineage>
</organism>
<reference evidence="1 2" key="1">
    <citation type="submission" date="2018-12" db="EMBL/GenBank/DDBJ databases">
        <authorList>
            <person name="hu s."/>
            <person name="Xu Y."/>
            <person name="Xu B."/>
            <person name="Li F."/>
        </authorList>
    </citation>
    <scope>NUCLEOTIDE SEQUENCE [LARGE SCALE GENOMIC DNA]</scope>
    <source>
        <strain evidence="1 2">KSW2-17</strain>
    </source>
</reference>
<name>A0ABY0C9D7_9MICO</name>
<evidence type="ECO:0000313" key="2">
    <source>
        <dbReference type="Proteomes" id="UP000268291"/>
    </source>
</evidence>
<comment type="caution">
    <text evidence="1">The sequence shown here is derived from an EMBL/GenBank/DDBJ whole genome shotgun (WGS) entry which is preliminary data.</text>
</comment>
<proteinExistence type="predicted"/>